<protein>
    <recommendedName>
        <fullName evidence="6">DNA polymerase IV</fullName>
        <shortName evidence="6">Pol IV</shortName>
        <ecNumber evidence="6">2.7.7.7</ecNumber>
    </recommendedName>
</protein>
<dbReference type="Pfam" id="PF00817">
    <property type="entry name" value="IMS"/>
    <property type="match status" value="1"/>
</dbReference>
<keyword evidence="5 6" id="KW-0239">DNA-directed DNA polymerase</keyword>
<reference evidence="8" key="2">
    <citation type="journal article" date="2021" name="PeerJ">
        <title>Extensive microbial diversity within the chicken gut microbiome revealed by metagenomics and culture.</title>
        <authorList>
            <person name="Gilroy R."/>
            <person name="Ravi A."/>
            <person name="Getino M."/>
            <person name="Pursley I."/>
            <person name="Horton D.L."/>
            <person name="Alikhan N.F."/>
            <person name="Baker D."/>
            <person name="Gharbi K."/>
            <person name="Hall N."/>
            <person name="Watson M."/>
            <person name="Adriaenssens E.M."/>
            <person name="Foster-Nyarko E."/>
            <person name="Jarju S."/>
            <person name="Secka A."/>
            <person name="Antonio M."/>
            <person name="Oren A."/>
            <person name="Chaudhuri R.R."/>
            <person name="La Ragione R."/>
            <person name="Hildebrand F."/>
            <person name="Pallen M.J."/>
        </authorList>
    </citation>
    <scope>NUCLEOTIDE SEQUENCE</scope>
    <source>
        <strain evidence="8">ChiHjej9B8-7071</strain>
    </source>
</reference>
<dbReference type="InterPro" id="IPR022880">
    <property type="entry name" value="DNApol_IV"/>
</dbReference>
<feature type="domain" description="UmuC" evidence="7">
    <location>
        <begin position="6"/>
        <end position="195"/>
    </location>
</feature>
<dbReference type="GO" id="GO:0003887">
    <property type="term" value="F:DNA-directed DNA polymerase activity"/>
    <property type="evidence" value="ECO:0007669"/>
    <property type="project" value="UniProtKB-UniRule"/>
</dbReference>
<keyword evidence="6" id="KW-0479">Metal-binding</keyword>
<dbReference type="Pfam" id="PF11799">
    <property type="entry name" value="IMS_C"/>
    <property type="match status" value="1"/>
</dbReference>
<dbReference type="InterPro" id="IPR017961">
    <property type="entry name" value="DNA_pol_Y-fam_little_finger"/>
</dbReference>
<dbReference type="Proteomes" id="UP000824258">
    <property type="component" value="Unassembled WGS sequence"/>
</dbReference>
<evidence type="ECO:0000313" key="8">
    <source>
        <dbReference type="EMBL" id="HIR10406.1"/>
    </source>
</evidence>
<dbReference type="Gene3D" id="3.30.1490.100">
    <property type="entry name" value="DNA polymerase, Y-family, little finger domain"/>
    <property type="match status" value="1"/>
</dbReference>
<accession>A0A9D1D7F3</accession>
<evidence type="ECO:0000313" key="9">
    <source>
        <dbReference type="Proteomes" id="UP000824258"/>
    </source>
</evidence>
<comment type="subunit">
    <text evidence="6">Monomer.</text>
</comment>
<keyword evidence="6" id="KW-0235">DNA replication</keyword>
<dbReference type="EMBL" id="DVGD01000279">
    <property type="protein sequence ID" value="HIR10406.1"/>
    <property type="molecule type" value="Genomic_DNA"/>
</dbReference>
<name>A0A9D1D7F3_9FIRM</name>
<evidence type="ECO:0000256" key="1">
    <source>
        <dbReference type="ARBA" id="ARBA00010945"/>
    </source>
</evidence>
<feature type="site" description="Substrate discrimination" evidence="6">
    <location>
        <position position="15"/>
    </location>
</feature>
<comment type="cofactor">
    <cofactor evidence="6">
        <name>Mg(2+)</name>
        <dbReference type="ChEBI" id="CHEBI:18420"/>
    </cofactor>
    <text evidence="6">Binds 2 magnesium ions per subunit.</text>
</comment>
<dbReference type="InterPro" id="IPR024728">
    <property type="entry name" value="PolY_HhH_motif"/>
</dbReference>
<reference evidence="8" key="1">
    <citation type="submission" date="2020-10" db="EMBL/GenBank/DDBJ databases">
        <authorList>
            <person name="Gilroy R."/>
        </authorList>
    </citation>
    <scope>NUCLEOTIDE SEQUENCE</scope>
    <source>
        <strain evidence="8">ChiHjej9B8-7071</strain>
    </source>
</reference>
<dbReference type="PANTHER" id="PTHR11076">
    <property type="entry name" value="DNA REPAIR POLYMERASE UMUC / TRANSFERASE FAMILY MEMBER"/>
    <property type="match status" value="1"/>
</dbReference>
<dbReference type="PROSITE" id="PS50173">
    <property type="entry name" value="UMUC"/>
    <property type="match status" value="1"/>
</dbReference>
<dbReference type="InterPro" id="IPR043502">
    <property type="entry name" value="DNA/RNA_pol_sf"/>
</dbReference>
<dbReference type="AlphaFoldDB" id="A0A9D1D7F3"/>
<comment type="similarity">
    <text evidence="1 6">Belongs to the DNA polymerase type-Y family.</text>
</comment>
<keyword evidence="6" id="KW-0234">DNA repair</keyword>
<dbReference type="CDD" id="cd03586">
    <property type="entry name" value="PolY_Pol_IV_kappa"/>
    <property type="match status" value="1"/>
</dbReference>
<proteinExistence type="inferred from homology"/>
<keyword evidence="6" id="KW-0963">Cytoplasm</keyword>
<dbReference type="InterPro" id="IPR001126">
    <property type="entry name" value="UmuC"/>
</dbReference>
<comment type="subcellular location">
    <subcellularLocation>
        <location evidence="6">Cytoplasm</location>
    </subcellularLocation>
</comment>
<keyword evidence="6" id="KW-0808">Transferase</keyword>
<dbReference type="SUPFAM" id="SSF56672">
    <property type="entry name" value="DNA/RNA polymerases"/>
    <property type="match status" value="1"/>
</dbReference>
<gene>
    <name evidence="6" type="primary">dinB</name>
    <name evidence="8" type="ORF">IAA70_08370</name>
</gene>
<dbReference type="InterPro" id="IPR043128">
    <property type="entry name" value="Rev_trsase/Diguanyl_cyclase"/>
</dbReference>
<dbReference type="SUPFAM" id="SSF100879">
    <property type="entry name" value="Lesion bypass DNA polymerase (Y-family), little finger domain"/>
    <property type="match status" value="1"/>
</dbReference>
<dbReference type="InterPro" id="IPR050116">
    <property type="entry name" value="DNA_polymerase-Y"/>
</dbReference>
<feature type="active site" evidence="6">
    <location>
        <position position="114"/>
    </location>
</feature>
<dbReference type="GO" id="GO:0006261">
    <property type="term" value="P:DNA-templated DNA replication"/>
    <property type="evidence" value="ECO:0007669"/>
    <property type="project" value="UniProtKB-UniRule"/>
</dbReference>
<keyword evidence="3 6" id="KW-0548">Nucleotidyltransferase</keyword>
<keyword evidence="4 6" id="KW-0227">DNA damage</keyword>
<dbReference type="Pfam" id="PF11798">
    <property type="entry name" value="IMS_HHH"/>
    <property type="match status" value="1"/>
</dbReference>
<organism evidence="8 9">
    <name type="scientific">Candidatus Avoscillospira stercoripullorum</name>
    <dbReference type="NCBI Taxonomy" id="2840709"/>
    <lineage>
        <taxon>Bacteria</taxon>
        <taxon>Bacillati</taxon>
        <taxon>Bacillota</taxon>
        <taxon>Clostridia</taxon>
        <taxon>Eubacteriales</taxon>
        <taxon>Oscillospiraceae</taxon>
        <taxon>Oscillospiraceae incertae sedis</taxon>
        <taxon>Candidatus Avoscillospira</taxon>
    </lineage>
</organism>
<dbReference type="PROSITE" id="PS51257">
    <property type="entry name" value="PROKAR_LIPOPROTEIN"/>
    <property type="match status" value="1"/>
</dbReference>
<dbReference type="InterPro" id="IPR036775">
    <property type="entry name" value="DNA_pol_Y-fam_lit_finger_sf"/>
</dbReference>
<sequence length="413" mass="45963">MAERVIFHIDVNSAFLSWTACYRCRVLGQELDLRTVPSVVASQADVRRSIVLAKSIPAKKFGIKTGEPLGMARDKCPGLLVAEPDYGLFLSASKGLMDLLRTVSPVVEQFSIDEAWVDMTGTERLYGSPMLAGRWLADRIKQELGFTVSIGVSANKILAKMAGELKKPDGVTSIFPWEIEEKLWPLPVQELFFVGRATEKKLRRMGITTIGQLAQMDPVFLRRKLHQHGETIWHLANGRCAEAVTAELPAQKGYGNSMTTPWDVTDLATAQQVLLNLCETVAARMRRDGQSGRQIGVHLRTSQFQPLAMQRQLPSATNVTVELYQAACAVLAELWDQETPLRQLGVQVGKVSEEPYRQFSLFDTRRAERLERLDAAVDAIRGKYGDEALLRASMLHFENTRKGAQAVAFGVHL</sequence>
<dbReference type="GO" id="GO:0000287">
    <property type="term" value="F:magnesium ion binding"/>
    <property type="evidence" value="ECO:0007669"/>
    <property type="project" value="UniProtKB-UniRule"/>
</dbReference>
<dbReference type="HAMAP" id="MF_01113">
    <property type="entry name" value="DNApol_IV"/>
    <property type="match status" value="1"/>
</dbReference>
<dbReference type="Gene3D" id="3.30.70.270">
    <property type="match status" value="1"/>
</dbReference>
<dbReference type="Gene3D" id="3.40.1170.60">
    <property type="match status" value="1"/>
</dbReference>
<evidence type="ECO:0000256" key="6">
    <source>
        <dbReference type="HAMAP-Rule" id="MF_01113"/>
    </source>
</evidence>
<dbReference type="Gene3D" id="1.10.150.20">
    <property type="entry name" value="5' to 3' exonuclease, C-terminal subdomain"/>
    <property type="match status" value="1"/>
</dbReference>
<comment type="caution">
    <text evidence="8">The sequence shown here is derived from an EMBL/GenBank/DDBJ whole genome shotgun (WGS) entry which is preliminary data.</text>
</comment>
<dbReference type="PANTHER" id="PTHR11076:SF35">
    <property type="entry name" value="DNA REPAIR PROTEIN HOMOLOG YOBH"/>
    <property type="match status" value="1"/>
</dbReference>
<dbReference type="GO" id="GO:0009432">
    <property type="term" value="P:SOS response"/>
    <property type="evidence" value="ECO:0007669"/>
    <property type="project" value="TreeGrafter"/>
</dbReference>
<evidence type="ECO:0000259" key="7">
    <source>
        <dbReference type="PROSITE" id="PS50173"/>
    </source>
</evidence>
<evidence type="ECO:0000256" key="4">
    <source>
        <dbReference type="ARBA" id="ARBA00022763"/>
    </source>
</evidence>
<dbReference type="GO" id="GO:0005829">
    <property type="term" value="C:cytosol"/>
    <property type="evidence" value="ECO:0007669"/>
    <property type="project" value="TreeGrafter"/>
</dbReference>
<dbReference type="GO" id="GO:0003684">
    <property type="term" value="F:damaged DNA binding"/>
    <property type="evidence" value="ECO:0007669"/>
    <property type="project" value="InterPro"/>
</dbReference>
<keyword evidence="6" id="KW-0238">DNA-binding</keyword>
<evidence type="ECO:0000256" key="5">
    <source>
        <dbReference type="ARBA" id="ARBA00022932"/>
    </source>
</evidence>
<keyword evidence="2 6" id="KW-0515">Mutator protein</keyword>
<dbReference type="GO" id="GO:0042276">
    <property type="term" value="P:error-prone translesion synthesis"/>
    <property type="evidence" value="ECO:0007669"/>
    <property type="project" value="TreeGrafter"/>
</dbReference>
<comment type="catalytic activity">
    <reaction evidence="6">
        <text>DNA(n) + a 2'-deoxyribonucleoside 5'-triphosphate = DNA(n+1) + diphosphate</text>
        <dbReference type="Rhea" id="RHEA:22508"/>
        <dbReference type="Rhea" id="RHEA-COMP:17339"/>
        <dbReference type="Rhea" id="RHEA-COMP:17340"/>
        <dbReference type="ChEBI" id="CHEBI:33019"/>
        <dbReference type="ChEBI" id="CHEBI:61560"/>
        <dbReference type="ChEBI" id="CHEBI:173112"/>
        <dbReference type="EC" id="2.7.7.7"/>
    </reaction>
</comment>
<feature type="binding site" evidence="6">
    <location>
        <position position="113"/>
    </location>
    <ligand>
        <name>Mg(2+)</name>
        <dbReference type="ChEBI" id="CHEBI:18420"/>
    </ligand>
</feature>
<comment type="function">
    <text evidence="6">Poorly processive, error-prone DNA polymerase involved in untargeted mutagenesis. Copies undamaged DNA at stalled replication forks, which arise in vivo from mismatched or misaligned primer ends. These misaligned primers can be extended by PolIV. Exhibits no 3'-5' exonuclease (proofreading) activity. May be involved in translesional synthesis, in conjunction with the beta clamp from PolIII.</text>
</comment>
<dbReference type="EC" id="2.7.7.7" evidence="6"/>
<dbReference type="GO" id="GO:0006281">
    <property type="term" value="P:DNA repair"/>
    <property type="evidence" value="ECO:0007669"/>
    <property type="project" value="UniProtKB-UniRule"/>
</dbReference>
<evidence type="ECO:0000256" key="2">
    <source>
        <dbReference type="ARBA" id="ARBA00022457"/>
    </source>
</evidence>
<evidence type="ECO:0000256" key="3">
    <source>
        <dbReference type="ARBA" id="ARBA00022695"/>
    </source>
</evidence>
<keyword evidence="6" id="KW-0460">Magnesium</keyword>
<feature type="binding site" evidence="6">
    <location>
        <position position="10"/>
    </location>
    <ligand>
        <name>Mg(2+)</name>
        <dbReference type="ChEBI" id="CHEBI:18420"/>
    </ligand>
</feature>